<evidence type="ECO:0000313" key="2">
    <source>
        <dbReference type="Proteomes" id="UP000266118"/>
    </source>
</evidence>
<keyword evidence="2" id="KW-1185">Reference proteome</keyword>
<evidence type="ECO:0008006" key="3">
    <source>
        <dbReference type="Google" id="ProtNLM"/>
    </source>
</evidence>
<dbReference type="EMBL" id="CP032489">
    <property type="protein sequence ID" value="AYD47862.1"/>
    <property type="molecule type" value="Genomic_DNA"/>
</dbReference>
<proteinExistence type="predicted"/>
<name>A0A386HQ89_9BACT</name>
<dbReference type="Proteomes" id="UP000266118">
    <property type="component" value="Chromosome"/>
</dbReference>
<dbReference type="KEGG" id="ark:D6B99_09830"/>
<dbReference type="RefSeq" id="WP_119987634.1">
    <property type="nucleotide sequence ID" value="NZ_CP032489.1"/>
</dbReference>
<gene>
    <name evidence="1" type="ORF">D6B99_09830</name>
</gene>
<dbReference type="AlphaFoldDB" id="A0A386HQ89"/>
<dbReference type="OrthoDB" id="978691at2"/>
<reference evidence="1 2" key="1">
    <citation type="submission" date="2018-09" db="EMBL/GenBank/DDBJ databases">
        <title>Arachidicoccus sp. nov., a bacterium isolated from soil.</title>
        <authorList>
            <person name="Weon H.-Y."/>
            <person name="Kwon S.-W."/>
            <person name="Lee S.A."/>
        </authorList>
    </citation>
    <scope>NUCLEOTIDE SEQUENCE [LARGE SCALE GENOMIC DNA]</scope>
    <source>
        <strain evidence="1 2">KIS59-12</strain>
    </source>
</reference>
<protein>
    <recommendedName>
        <fullName evidence="3">ABC transporter ATPase</fullName>
    </recommendedName>
</protein>
<accession>A0A386HQ89</accession>
<evidence type="ECO:0000313" key="1">
    <source>
        <dbReference type="EMBL" id="AYD47862.1"/>
    </source>
</evidence>
<organism evidence="1 2">
    <name type="scientific">Arachidicoccus soli</name>
    <dbReference type="NCBI Taxonomy" id="2341117"/>
    <lineage>
        <taxon>Bacteria</taxon>
        <taxon>Pseudomonadati</taxon>
        <taxon>Bacteroidota</taxon>
        <taxon>Chitinophagia</taxon>
        <taxon>Chitinophagales</taxon>
        <taxon>Chitinophagaceae</taxon>
        <taxon>Arachidicoccus</taxon>
    </lineage>
</organism>
<sequence>MDLNYQQHIPADFPAASRVWIYQSSRLFSIPEALELEKNIESFLTDWQTHGTANKGYANLFFGQFLVIMADETHQKISGCSTDSSVRFIKGVEQLFSVQMFDRQSLAFISKDKVQLLPLAQLSYAIENKFIDRDTLYFNNLVSTKEEWLNNWIIPVKNSWLAARLPQQAL</sequence>